<feature type="transmembrane region" description="Helical" evidence="2">
    <location>
        <begin position="13"/>
        <end position="30"/>
    </location>
</feature>
<dbReference type="Proteomes" id="UP000315082">
    <property type="component" value="Chromosome"/>
</dbReference>
<feature type="compositionally biased region" description="Basic residues" evidence="1">
    <location>
        <begin position="71"/>
        <end position="85"/>
    </location>
</feature>
<name>A0A518JRS5_9BACT</name>
<dbReference type="EMBL" id="CP036348">
    <property type="protein sequence ID" value="QDV68259.1"/>
    <property type="molecule type" value="Genomic_DNA"/>
</dbReference>
<evidence type="ECO:0000256" key="1">
    <source>
        <dbReference type="SAM" id="MobiDB-lite"/>
    </source>
</evidence>
<protein>
    <submittedName>
        <fullName evidence="3">Uncharacterized protein</fullName>
    </submittedName>
</protein>
<dbReference type="AlphaFoldDB" id="A0A518JRS5"/>
<evidence type="ECO:0000313" key="4">
    <source>
        <dbReference type="Proteomes" id="UP000315082"/>
    </source>
</evidence>
<gene>
    <name evidence="3" type="ORF">Poly24_19680</name>
</gene>
<keyword evidence="2" id="KW-0472">Membrane</keyword>
<reference evidence="3 4" key="1">
    <citation type="submission" date="2019-02" db="EMBL/GenBank/DDBJ databases">
        <title>Deep-cultivation of Planctomycetes and their phenomic and genomic characterization uncovers novel biology.</title>
        <authorList>
            <person name="Wiegand S."/>
            <person name="Jogler M."/>
            <person name="Boedeker C."/>
            <person name="Pinto D."/>
            <person name="Vollmers J."/>
            <person name="Rivas-Marin E."/>
            <person name="Kohn T."/>
            <person name="Peeters S.H."/>
            <person name="Heuer A."/>
            <person name="Rast P."/>
            <person name="Oberbeckmann S."/>
            <person name="Bunk B."/>
            <person name="Jeske O."/>
            <person name="Meyerdierks A."/>
            <person name="Storesund J.E."/>
            <person name="Kallscheuer N."/>
            <person name="Luecker S."/>
            <person name="Lage O.M."/>
            <person name="Pohl T."/>
            <person name="Merkel B.J."/>
            <person name="Hornburger P."/>
            <person name="Mueller R.-W."/>
            <person name="Bruemmer F."/>
            <person name="Labrenz M."/>
            <person name="Spormann A.M."/>
            <person name="Op den Camp H."/>
            <person name="Overmann J."/>
            <person name="Amann R."/>
            <person name="Jetten M.S.M."/>
            <person name="Mascher T."/>
            <person name="Medema M.H."/>
            <person name="Devos D.P."/>
            <person name="Kaster A.-K."/>
            <person name="Ovreas L."/>
            <person name="Rohde M."/>
            <person name="Galperin M.Y."/>
            <person name="Jogler C."/>
        </authorList>
    </citation>
    <scope>NUCLEOTIDE SEQUENCE [LARGE SCALE GENOMIC DNA]</scope>
    <source>
        <strain evidence="3 4">Poly24</strain>
    </source>
</reference>
<keyword evidence="4" id="KW-1185">Reference proteome</keyword>
<organism evidence="3 4">
    <name type="scientific">Rosistilla carotiformis</name>
    <dbReference type="NCBI Taxonomy" id="2528017"/>
    <lineage>
        <taxon>Bacteria</taxon>
        <taxon>Pseudomonadati</taxon>
        <taxon>Planctomycetota</taxon>
        <taxon>Planctomycetia</taxon>
        <taxon>Pirellulales</taxon>
        <taxon>Pirellulaceae</taxon>
        <taxon>Rosistilla</taxon>
    </lineage>
</organism>
<proteinExistence type="predicted"/>
<evidence type="ECO:0000256" key="2">
    <source>
        <dbReference type="SAM" id="Phobius"/>
    </source>
</evidence>
<keyword evidence="2" id="KW-0812">Transmembrane</keyword>
<accession>A0A518JRS5</accession>
<keyword evidence="2" id="KW-1133">Transmembrane helix</keyword>
<feature type="region of interest" description="Disordered" evidence="1">
    <location>
        <begin position="49"/>
        <end position="85"/>
    </location>
</feature>
<sequence>MTPHEVYEIIPPWLFWSALVASLGIAYPMLMSIQHRSTNQCTHCDARNNGRYFAKKRHKRPSDSQNSETHRRTKRRRRRVVSSES</sequence>
<dbReference type="KEGG" id="rcf:Poly24_19680"/>
<evidence type="ECO:0000313" key="3">
    <source>
        <dbReference type="EMBL" id="QDV68259.1"/>
    </source>
</evidence>